<proteinExistence type="inferred from homology"/>
<dbReference type="InterPro" id="IPR016024">
    <property type="entry name" value="ARM-type_fold"/>
</dbReference>
<feature type="repeat" description="ARM" evidence="4">
    <location>
        <begin position="96"/>
        <end position="138"/>
    </location>
</feature>
<dbReference type="InterPro" id="IPR036975">
    <property type="entry name" value="Importin-a_IBB_sf"/>
</dbReference>
<gene>
    <name evidence="7" type="ORF">TELCIR_03993</name>
</gene>
<keyword evidence="8" id="KW-1185">Reference proteome</keyword>
<dbReference type="PANTHER" id="PTHR23316">
    <property type="entry name" value="IMPORTIN ALPHA"/>
    <property type="match status" value="1"/>
</dbReference>
<dbReference type="OrthoDB" id="29145at2759"/>
<feature type="domain" description="IBB" evidence="6">
    <location>
        <begin position="1"/>
        <end position="34"/>
    </location>
</feature>
<dbReference type="GO" id="GO:0006606">
    <property type="term" value="P:protein import into nucleus"/>
    <property type="evidence" value="ECO:0007669"/>
    <property type="project" value="InterPro"/>
</dbReference>
<dbReference type="EMBL" id="KZ345349">
    <property type="protein sequence ID" value="PIO74007.1"/>
    <property type="molecule type" value="Genomic_DNA"/>
</dbReference>
<evidence type="ECO:0000256" key="2">
    <source>
        <dbReference type="ARBA" id="ARBA00022448"/>
    </source>
</evidence>
<dbReference type="Pfam" id="PF00514">
    <property type="entry name" value="Arm"/>
    <property type="match status" value="2"/>
</dbReference>
<evidence type="ECO:0000313" key="7">
    <source>
        <dbReference type="EMBL" id="PIO74007.1"/>
    </source>
</evidence>
<reference evidence="7 8" key="1">
    <citation type="submission" date="2015-09" db="EMBL/GenBank/DDBJ databases">
        <title>Draft genome of the parasitic nematode Teladorsagia circumcincta isolate WARC Sus (inbred).</title>
        <authorList>
            <person name="Mitreva M."/>
        </authorList>
    </citation>
    <scope>NUCLEOTIDE SEQUENCE [LARGE SCALE GENOMIC DNA]</scope>
    <source>
        <strain evidence="7 8">S</strain>
    </source>
</reference>
<feature type="repeat" description="ARM" evidence="4">
    <location>
        <begin position="138"/>
        <end position="166"/>
    </location>
</feature>
<dbReference type="AlphaFoldDB" id="A0A2G9UUW3"/>
<dbReference type="GO" id="GO:0061608">
    <property type="term" value="F:nuclear import signal receptor activity"/>
    <property type="evidence" value="ECO:0007669"/>
    <property type="project" value="InterPro"/>
</dbReference>
<sequence>MRRRRNETSVEIRKQKGTELLMKRRNQLVEDEDEGELSDLDVKTMPASASKLTNEEIIKILCDNPTLEQMRTCFEALRRTLSRSKNPPVDEVISCGLVNALVQALSVEDDKVRFEAAWALTNIVSGTSEQTVAAVEAGATPPLVKLTQSPNPALAEQALWAVANIAGDSAQLRDHVIGKLMVPSSQENLSFCLFLC</sequence>
<dbReference type="SUPFAM" id="SSF48371">
    <property type="entry name" value="ARM repeat"/>
    <property type="match status" value="1"/>
</dbReference>
<evidence type="ECO:0000256" key="3">
    <source>
        <dbReference type="ARBA" id="ARBA00022927"/>
    </source>
</evidence>
<dbReference type="SMART" id="SM00185">
    <property type="entry name" value="ARM"/>
    <property type="match status" value="2"/>
</dbReference>
<protein>
    <submittedName>
        <fullName evidence="7">Armadillo/beta-catenin-like repeat protein</fullName>
    </submittedName>
</protein>
<evidence type="ECO:0000256" key="5">
    <source>
        <dbReference type="PROSITE-ProRule" id="PRU00561"/>
    </source>
</evidence>
<dbReference type="InterPro" id="IPR000225">
    <property type="entry name" value="Armadillo"/>
</dbReference>
<accession>A0A2G9UUW3</accession>
<dbReference type="Gene3D" id="1.25.10.10">
    <property type="entry name" value="Leucine-rich Repeat Variant"/>
    <property type="match status" value="1"/>
</dbReference>
<dbReference type="PROSITE" id="PS50176">
    <property type="entry name" value="ARM_REPEAT"/>
    <property type="match status" value="2"/>
</dbReference>
<evidence type="ECO:0000256" key="4">
    <source>
        <dbReference type="PROSITE-ProRule" id="PRU00259"/>
    </source>
</evidence>
<evidence type="ECO:0000256" key="1">
    <source>
        <dbReference type="ARBA" id="ARBA00010394"/>
    </source>
</evidence>
<organism evidence="7 8">
    <name type="scientific">Teladorsagia circumcincta</name>
    <name type="common">Brown stomach worm</name>
    <name type="synonym">Ostertagia circumcincta</name>
    <dbReference type="NCBI Taxonomy" id="45464"/>
    <lineage>
        <taxon>Eukaryota</taxon>
        <taxon>Metazoa</taxon>
        <taxon>Ecdysozoa</taxon>
        <taxon>Nematoda</taxon>
        <taxon>Chromadorea</taxon>
        <taxon>Rhabditida</taxon>
        <taxon>Rhabditina</taxon>
        <taxon>Rhabditomorpha</taxon>
        <taxon>Strongyloidea</taxon>
        <taxon>Trichostrongylidae</taxon>
        <taxon>Teladorsagia</taxon>
    </lineage>
</organism>
<dbReference type="Pfam" id="PF01749">
    <property type="entry name" value="IBB"/>
    <property type="match status" value="1"/>
</dbReference>
<evidence type="ECO:0000313" key="8">
    <source>
        <dbReference type="Proteomes" id="UP000230423"/>
    </source>
</evidence>
<keyword evidence="2 5" id="KW-0813">Transport</keyword>
<dbReference type="PROSITE" id="PS51214">
    <property type="entry name" value="IBB"/>
    <property type="match status" value="1"/>
</dbReference>
<comment type="similarity">
    <text evidence="1">Belongs to the importin alpha family.</text>
</comment>
<dbReference type="Gene3D" id="1.20.5.690">
    <property type="entry name" value="Importin-alpha, importin-beta-binding domain"/>
    <property type="match status" value="1"/>
</dbReference>
<dbReference type="InterPro" id="IPR011989">
    <property type="entry name" value="ARM-like"/>
</dbReference>
<dbReference type="Proteomes" id="UP000230423">
    <property type="component" value="Unassembled WGS sequence"/>
</dbReference>
<keyword evidence="3" id="KW-0653">Protein transport</keyword>
<evidence type="ECO:0000259" key="6">
    <source>
        <dbReference type="PROSITE" id="PS51214"/>
    </source>
</evidence>
<dbReference type="InterPro" id="IPR002652">
    <property type="entry name" value="Importin-a_IBB"/>
</dbReference>
<name>A0A2G9UUW3_TELCI</name>